<dbReference type="GO" id="GO:0006491">
    <property type="term" value="P:N-glycan processing"/>
    <property type="evidence" value="ECO:0007669"/>
    <property type="project" value="TreeGrafter"/>
</dbReference>
<dbReference type="Pfam" id="PF01055">
    <property type="entry name" value="Glyco_hydro_31_2nd"/>
    <property type="match status" value="1"/>
</dbReference>
<reference evidence="9" key="1">
    <citation type="submission" date="2020-07" db="EMBL/GenBank/DDBJ databases">
        <title>A long reads based de novo assembly of the rainbow trout Arlee double haploid line genome.</title>
        <authorList>
            <person name="Gao G."/>
            <person name="Palti Y."/>
        </authorList>
    </citation>
    <scope>NUCLEOTIDE SEQUENCE [LARGE SCALE GENOMIC DNA]</scope>
</reference>
<accession>A0A8C7WJ22</accession>
<dbReference type="Proteomes" id="UP000694395">
    <property type="component" value="Chromosome Y"/>
</dbReference>
<evidence type="ECO:0000259" key="8">
    <source>
        <dbReference type="Pfam" id="PF21365"/>
    </source>
</evidence>
<evidence type="ECO:0000313" key="9">
    <source>
        <dbReference type="Ensembl" id="ENSOMYP00000098332.2"/>
    </source>
</evidence>
<dbReference type="CDD" id="cd14752">
    <property type="entry name" value="GH31_N"/>
    <property type="match status" value="1"/>
</dbReference>
<evidence type="ECO:0008006" key="11">
    <source>
        <dbReference type="Google" id="ProtNLM"/>
    </source>
</evidence>
<feature type="chain" id="PRO_5035425034" description="Glycoside hydrolase family 31 N-terminal domain-containing protein" evidence="5">
    <location>
        <begin position="19"/>
        <end position="898"/>
    </location>
</feature>
<dbReference type="InterPro" id="IPR000322">
    <property type="entry name" value="Glyco_hydro_31_TIM"/>
</dbReference>
<keyword evidence="10" id="KW-1185">Reference proteome</keyword>
<dbReference type="FunFam" id="3.20.20.80:FF:000039">
    <property type="entry name" value="Glucosidase, alpha neutral C"/>
    <property type="match status" value="1"/>
</dbReference>
<keyword evidence="2 4" id="KW-0378">Hydrolase</keyword>
<evidence type="ECO:0000256" key="1">
    <source>
        <dbReference type="ARBA" id="ARBA00007806"/>
    </source>
</evidence>
<sequence length="898" mass="102056">MCLYRVLVLSVFLSITQAVDRSNFKTCDQSAFCSRQRAMKPGQSSYTALLETLELSDSHLTVQLLNNNNKVLLLLELYRLQGNMTRVKINELKPIKPRYEVPDVLITDPPTELMSVLAQDEHRVVLSLGGEDWRLILSAQPFRLDIMEGPQVLLSLNSRGLLTLELHVWPLFWFSTKPLSFQVSEGEEEEAEEEVDQPGMWEETFKTHADTKPNGPSSISLDFSLPGVEHVYGIPEHADGLKLKNTDGGDPYRLYNLDVFQYELFNPMALYGAVPVLLSHNTHRTMGLFWLNAAETWVDVSSGQVGVCVTGSHTVFFTAPYPRSVTFTLEITCSLAVVGTQAFPPLSSLAYHQCRWNYNDQEDVSAVDQGFDEHDIPYDFIWLDIEHTDGKRYFTWDNNKFPQPKDMLQGLLDKRRKMVTIVDPHIKVDSSYKIHTEIRSRGYYIKNKDGGDYEGWCWPGNAGYPDFTNPEMRKWWASMFAYDQYEGSMENLYTWNDMNEPSVFNGPEVTMHKDALHGPWEHRDIHNLYGFYVQMATAEGQIQRSGGLERPFVLTRAFFAGSQRYGAVWTGDNAAEWGHLKMSIPMCLSLGLVGISFCGADVGGFFKTPSAELLVRWYQAGAYQPFFRAHAHLDTPRREPWLFGPDNTALIREAVRQRYTLLPYWYLQFYHAQRTGQPVMRPLWVEYPEDIATFSIDNEFLIGKDLLVHPVTDERSSGVTAYLPGNGEVWYDVHTFQRHDGAQNLSIPVTMSSIPVFQRGGSIICRKNRVRRSSSCMENDPYTLYVALDSQGNAEGEIYIDDGHTFKHKTDKQFIHRRLSFTANSLSSSDLSPDSQFPTASWVEQVNILGAQKPDAVTLTATDGGESSVEFEFDPDTAVLTLRKPGVNAGVNWTLHLR</sequence>
<feature type="signal peptide" evidence="5">
    <location>
        <begin position="1"/>
        <end position="18"/>
    </location>
</feature>
<dbReference type="InterPro" id="IPR017853">
    <property type="entry name" value="GH"/>
</dbReference>
<dbReference type="CDD" id="cd06603">
    <property type="entry name" value="GH31_GANC_GANAB_alpha"/>
    <property type="match status" value="1"/>
</dbReference>
<dbReference type="InterPro" id="IPR011013">
    <property type="entry name" value="Gal_mutarotase_sf_dom"/>
</dbReference>
<evidence type="ECO:0000313" key="10">
    <source>
        <dbReference type="Proteomes" id="UP000694395"/>
    </source>
</evidence>
<evidence type="ECO:0000256" key="3">
    <source>
        <dbReference type="ARBA" id="ARBA00023295"/>
    </source>
</evidence>
<dbReference type="Gene3D" id="2.60.40.1180">
    <property type="entry name" value="Golgi alpha-mannosidase II"/>
    <property type="match status" value="2"/>
</dbReference>
<feature type="domain" description="Glycoside hydrolase family 31 TIM barrel" evidence="6">
    <location>
        <begin position="342"/>
        <end position="666"/>
    </location>
</feature>
<dbReference type="PANTHER" id="PTHR22762:SF162">
    <property type="entry name" value="NEUTRAL ALPHA-GLUCOSIDASE AB"/>
    <property type="match status" value="1"/>
</dbReference>
<protein>
    <recommendedName>
        <fullName evidence="11">Glycoside hydrolase family 31 N-terminal domain-containing protein</fullName>
    </recommendedName>
</protein>
<organism evidence="9 10">
    <name type="scientific">Oncorhynchus mykiss</name>
    <name type="common">Rainbow trout</name>
    <name type="synonym">Salmo gairdneri</name>
    <dbReference type="NCBI Taxonomy" id="8022"/>
    <lineage>
        <taxon>Eukaryota</taxon>
        <taxon>Metazoa</taxon>
        <taxon>Chordata</taxon>
        <taxon>Craniata</taxon>
        <taxon>Vertebrata</taxon>
        <taxon>Euteleostomi</taxon>
        <taxon>Actinopterygii</taxon>
        <taxon>Neopterygii</taxon>
        <taxon>Teleostei</taxon>
        <taxon>Protacanthopterygii</taxon>
        <taxon>Salmoniformes</taxon>
        <taxon>Salmonidae</taxon>
        <taxon>Salmoninae</taxon>
        <taxon>Oncorhynchus</taxon>
    </lineage>
</organism>
<dbReference type="FunFam" id="3.20.20.80:FF:000046">
    <property type="entry name" value="Glucosidase alpha, neutral C"/>
    <property type="match status" value="1"/>
</dbReference>
<keyword evidence="3 4" id="KW-0326">Glycosidase</keyword>
<dbReference type="SUPFAM" id="SSF74650">
    <property type="entry name" value="Galactose mutarotase-like"/>
    <property type="match status" value="1"/>
</dbReference>
<dbReference type="Gene3D" id="2.60.40.1760">
    <property type="entry name" value="glycosyl hydrolase (family 31)"/>
    <property type="match status" value="1"/>
</dbReference>
<dbReference type="PANTHER" id="PTHR22762">
    <property type="entry name" value="ALPHA-GLUCOSIDASE"/>
    <property type="match status" value="1"/>
</dbReference>
<reference evidence="9" key="3">
    <citation type="submission" date="2025-09" db="UniProtKB">
        <authorList>
            <consortium name="Ensembl"/>
        </authorList>
    </citation>
    <scope>IDENTIFICATION</scope>
</reference>
<reference evidence="9" key="2">
    <citation type="submission" date="2025-08" db="UniProtKB">
        <authorList>
            <consortium name="Ensembl"/>
        </authorList>
    </citation>
    <scope>IDENTIFICATION</scope>
</reference>
<evidence type="ECO:0000259" key="7">
    <source>
        <dbReference type="Pfam" id="PF13802"/>
    </source>
</evidence>
<dbReference type="InterPro" id="IPR025887">
    <property type="entry name" value="Glyco_hydro_31_N_dom"/>
</dbReference>
<dbReference type="GO" id="GO:0033919">
    <property type="term" value="F:glucan 1,3-alpha-glucosidase activity"/>
    <property type="evidence" value="ECO:0007669"/>
    <property type="project" value="TreeGrafter"/>
</dbReference>
<dbReference type="Ensembl" id="ENSOMYT00000106773.2">
    <property type="protein sequence ID" value="ENSOMYP00000098332.2"/>
    <property type="gene ID" value="ENSOMYG00000044361.2"/>
</dbReference>
<evidence type="ECO:0000256" key="5">
    <source>
        <dbReference type="SAM" id="SignalP"/>
    </source>
</evidence>
<evidence type="ECO:0000259" key="6">
    <source>
        <dbReference type="Pfam" id="PF01055"/>
    </source>
</evidence>
<evidence type="ECO:0000256" key="4">
    <source>
        <dbReference type="RuleBase" id="RU361185"/>
    </source>
</evidence>
<dbReference type="GeneTree" id="ENSGT00940000159139"/>
<feature type="domain" description="Glycosyl hydrolase family 31 C-terminal" evidence="8">
    <location>
        <begin position="676"/>
        <end position="764"/>
    </location>
</feature>
<name>A0A8C7WJ22_ONCMY</name>
<dbReference type="FunFam" id="2.60.40.1180:FF:000023">
    <property type="entry name" value="neutral alpha-glucosidase AB isoform X2"/>
    <property type="match status" value="1"/>
</dbReference>
<dbReference type="Pfam" id="PF13802">
    <property type="entry name" value="Gal_mutarotas_2"/>
    <property type="match status" value="1"/>
</dbReference>
<dbReference type="GO" id="GO:0017177">
    <property type="term" value="C:glucosidase II complex"/>
    <property type="evidence" value="ECO:0007669"/>
    <property type="project" value="TreeGrafter"/>
</dbReference>
<dbReference type="SUPFAM" id="SSF51445">
    <property type="entry name" value="(Trans)glycosidases"/>
    <property type="match status" value="1"/>
</dbReference>
<dbReference type="AlphaFoldDB" id="A0A8C7WJ22"/>
<gene>
    <name evidence="9" type="primary">ganaba</name>
</gene>
<dbReference type="GO" id="GO:0005975">
    <property type="term" value="P:carbohydrate metabolic process"/>
    <property type="evidence" value="ECO:0007669"/>
    <property type="project" value="InterPro"/>
</dbReference>
<evidence type="ECO:0000256" key="2">
    <source>
        <dbReference type="ARBA" id="ARBA00022801"/>
    </source>
</evidence>
<keyword evidence="5" id="KW-0732">Signal</keyword>
<dbReference type="Pfam" id="PF21365">
    <property type="entry name" value="Glyco_hydro_31_3rd"/>
    <property type="match status" value="1"/>
</dbReference>
<feature type="domain" description="Glycoside hydrolase family 31 N-terminal" evidence="7">
    <location>
        <begin position="76"/>
        <end position="299"/>
    </location>
</feature>
<dbReference type="InterPro" id="IPR013780">
    <property type="entry name" value="Glyco_hydro_b"/>
</dbReference>
<proteinExistence type="inferred from homology"/>
<dbReference type="SUPFAM" id="SSF51011">
    <property type="entry name" value="Glycosyl hydrolase domain"/>
    <property type="match status" value="1"/>
</dbReference>
<dbReference type="GO" id="GO:0030246">
    <property type="term" value="F:carbohydrate binding"/>
    <property type="evidence" value="ECO:0007669"/>
    <property type="project" value="InterPro"/>
</dbReference>
<dbReference type="InterPro" id="IPR048395">
    <property type="entry name" value="Glyco_hydro_31_C"/>
</dbReference>
<dbReference type="Gene3D" id="3.20.20.80">
    <property type="entry name" value="Glycosidases"/>
    <property type="match status" value="1"/>
</dbReference>
<comment type="similarity">
    <text evidence="1 4">Belongs to the glycosyl hydrolase 31 family.</text>
</comment>